<dbReference type="KEGG" id="aamb:D1866_12735"/>
<keyword evidence="3" id="KW-1185">Reference proteome</keyword>
<evidence type="ECO:0000313" key="4">
    <source>
        <dbReference type="Proteomes" id="UP000474054"/>
    </source>
</evidence>
<gene>
    <name evidence="2" type="ORF">D1866_12735</name>
    <name evidence="1" type="ORF">GFB69_04175</name>
</gene>
<reference evidence="1 4" key="1">
    <citation type="submission" date="2019-10" db="EMBL/GenBank/DDBJ databases">
        <title>Comparative genomics of sulfur disproportionating microorganisms.</title>
        <authorList>
            <person name="Ward L.M."/>
            <person name="Bertran E."/>
            <person name="Johnston D."/>
        </authorList>
    </citation>
    <scope>NUCLEOTIDE SEQUENCE [LARGE SCALE GENOMIC DNA]</scope>
    <source>
        <strain evidence="1 4">DSM 3772</strain>
    </source>
</reference>
<dbReference type="Proteomes" id="UP000426328">
    <property type="component" value="Chromosome"/>
</dbReference>
<dbReference type="EMBL" id="WHYS01000001">
    <property type="protein sequence ID" value="MQL54964.1"/>
    <property type="molecule type" value="Genomic_DNA"/>
</dbReference>
<organism evidence="2 3">
    <name type="scientific">Acidianus ambivalens</name>
    <name type="common">Desulfurolobus ambivalens</name>
    <dbReference type="NCBI Taxonomy" id="2283"/>
    <lineage>
        <taxon>Archaea</taxon>
        <taxon>Thermoproteota</taxon>
        <taxon>Thermoprotei</taxon>
        <taxon>Sulfolobales</taxon>
        <taxon>Sulfolobaceae</taxon>
        <taxon>Acidianus</taxon>
    </lineage>
</organism>
<dbReference type="EMBL" id="CP045482">
    <property type="protein sequence ID" value="QGR22748.1"/>
    <property type="molecule type" value="Genomic_DNA"/>
</dbReference>
<dbReference type="AlphaFoldDB" id="A0A650CY67"/>
<reference evidence="2 3" key="2">
    <citation type="submission" date="2019-10" db="EMBL/GenBank/DDBJ databases">
        <title>Genome Sequences from Six Type Strain Members of the Archaeal Family Sulfolobaceae: Acidianus ambivalens, Acidianus infernus, Metallosphaera prunae, Stygiolobus azoricus, Sulfolobus metallicus, and Sulfurisphaera ohwakuensis.</title>
        <authorList>
            <person name="Counts J.A."/>
            <person name="Kelly R.M."/>
        </authorList>
    </citation>
    <scope>NUCLEOTIDE SEQUENCE [LARGE SCALE GENOMIC DNA]</scope>
    <source>
        <strain evidence="2 3">LEI 10</strain>
    </source>
</reference>
<proteinExistence type="predicted"/>
<evidence type="ECO:0000313" key="2">
    <source>
        <dbReference type="EMBL" id="QGR22748.1"/>
    </source>
</evidence>
<sequence>MLFEISIDKLSQEEKGVRFISNSGHLVSFSSSLFNELNRLGIDKRTFAEIVIDFLNEGTKYYSTYIKPISNVEECKYYSRIFEFWITSSLTSKQMFAVITNYDEISEVLIIDPQVFNYAAEKLLTYASTKDCMKFSMPFIYKFVVFETFNIFKKKFNANSEKIIGKNNEKFLIAKNVEDNALIWKIEAPQFSYVSNYEENKAHI</sequence>
<evidence type="ECO:0000313" key="3">
    <source>
        <dbReference type="Proteomes" id="UP000426328"/>
    </source>
</evidence>
<dbReference type="RefSeq" id="WP_152940379.1">
    <property type="nucleotide sequence ID" value="NZ_CP045482.1"/>
</dbReference>
<protein>
    <submittedName>
        <fullName evidence="2">Uncharacterized protein</fullName>
    </submittedName>
</protein>
<dbReference type="Proteomes" id="UP000474054">
    <property type="component" value="Unassembled WGS sequence"/>
</dbReference>
<evidence type="ECO:0000313" key="1">
    <source>
        <dbReference type="EMBL" id="MQL54964.1"/>
    </source>
</evidence>
<name>A0A650CY67_ACIAM</name>
<accession>A0A650CY67</accession>
<dbReference type="GeneID" id="42780614"/>